<sequence>MFPNRSDDSSTERTRSPLFTVVAILLATAVLTAGTTAAAAAQAAERTERVAEARTAAIGEVSHRVGVGAGSVDVSASRLSSALDLATYELGLADTALSLSAGKATDATRAALQASTDAASELTATSDVDAVLAAVYGLRELEKKTTGEVAAWQKAEDARIAAEAAAAAAAAAVAQAAADAAAAAEAAASVSWTDESSFDSWAEPAAAAEPAAPAASTPAPAAGAPANDDCGPCPGATLVPVVYDGVTYWGCP</sequence>
<feature type="compositionally biased region" description="Low complexity" evidence="1">
    <location>
        <begin position="202"/>
        <end position="226"/>
    </location>
</feature>
<accession>A0ABU9W0E9</accession>
<organism evidence="2 3">
    <name type="scientific">Leifsonia stereocauli</name>
    <dbReference type="NCBI Taxonomy" id="3134136"/>
    <lineage>
        <taxon>Bacteria</taxon>
        <taxon>Bacillati</taxon>
        <taxon>Actinomycetota</taxon>
        <taxon>Actinomycetes</taxon>
        <taxon>Micrococcales</taxon>
        <taxon>Microbacteriaceae</taxon>
        <taxon>Leifsonia</taxon>
    </lineage>
</organism>
<comment type="caution">
    <text evidence="2">The sequence shown here is derived from an EMBL/GenBank/DDBJ whole genome shotgun (WGS) entry which is preliminary data.</text>
</comment>
<keyword evidence="3" id="KW-1185">Reference proteome</keyword>
<gene>
    <name evidence="2" type="ORF">WJX64_01905</name>
</gene>
<evidence type="ECO:0000256" key="1">
    <source>
        <dbReference type="SAM" id="MobiDB-lite"/>
    </source>
</evidence>
<reference evidence="2 3" key="1">
    <citation type="submission" date="2024-03" db="EMBL/GenBank/DDBJ databases">
        <title>YIM 134122 draft genome.</title>
        <authorList>
            <person name="Zuo S."/>
            <person name="Xiong L."/>
        </authorList>
    </citation>
    <scope>NUCLEOTIDE SEQUENCE [LARGE SCALE GENOMIC DNA]</scope>
    <source>
        <strain evidence="2 3">YIM 134122</strain>
    </source>
</reference>
<dbReference type="Proteomes" id="UP001425155">
    <property type="component" value="Unassembled WGS sequence"/>
</dbReference>
<feature type="region of interest" description="Disordered" evidence="1">
    <location>
        <begin position="200"/>
        <end position="226"/>
    </location>
</feature>
<dbReference type="EMBL" id="JBCLVG010000001">
    <property type="protein sequence ID" value="MEN1945293.1"/>
    <property type="molecule type" value="Genomic_DNA"/>
</dbReference>
<evidence type="ECO:0000313" key="2">
    <source>
        <dbReference type="EMBL" id="MEN1945293.1"/>
    </source>
</evidence>
<dbReference type="RefSeq" id="WP_342111272.1">
    <property type="nucleotide sequence ID" value="NZ_JBCAUN010000001.1"/>
</dbReference>
<name>A0ABU9W0E9_9MICO</name>
<proteinExistence type="predicted"/>
<evidence type="ECO:0000313" key="3">
    <source>
        <dbReference type="Proteomes" id="UP001425155"/>
    </source>
</evidence>
<protein>
    <submittedName>
        <fullName evidence="2">Uncharacterized protein</fullName>
    </submittedName>
</protein>